<evidence type="ECO:0000313" key="1">
    <source>
        <dbReference type="EMBL" id="MCG0066271.1"/>
    </source>
</evidence>
<gene>
    <name evidence="1" type="ORF">L0F81_23770</name>
</gene>
<comment type="caution">
    <text evidence="1">The sequence shown here is derived from an EMBL/GenBank/DDBJ whole genome shotgun (WGS) entry which is preliminary data.</text>
</comment>
<sequence length="120" mass="13384">MTPEQATWVQEHVLTPREIPPPAARCPCQIVSNACETGEHSDCGHDYWTTHQCPERETVIGQGFGPFPCKGSLRLYGNADVYLADRQCRVWCNCHCHQPAPQPTAAPHRTEQLDLFAAVT</sequence>
<name>A0ABS9JL65_9ACTN</name>
<dbReference type="EMBL" id="JAKKZF010000102">
    <property type="protein sequence ID" value="MCG0066271.1"/>
    <property type="molecule type" value="Genomic_DNA"/>
</dbReference>
<evidence type="ECO:0000313" key="2">
    <source>
        <dbReference type="Proteomes" id="UP001299012"/>
    </source>
</evidence>
<dbReference type="Proteomes" id="UP001299012">
    <property type="component" value="Unassembled WGS sequence"/>
</dbReference>
<keyword evidence="2" id="KW-1185">Reference proteome</keyword>
<dbReference type="RefSeq" id="WP_086699682.1">
    <property type="nucleotide sequence ID" value="NZ_JAKKZF010000102.1"/>
</dbReference>
<proteinExistence type="predicted"/>
<organism evidence="1 2">
    <name type="scientific">Streptomyces tricolor</name>
    <dbReference type="NCBI Taxonomy" id="68277"/>
    <lineage>
        <taxon>Bacteria</taxon>
        <taxon>Bacillati</taxon>
        <taxon>Actinomycetota</taxon>
        <taxon>Actinomycetes</taxon>
        <taxon>Kitasatosporales</taxon>
        <taxon>Streptomycetaceae</taxon>
        <taxon>Streptomyces</taxon>
        <taxon>Streptomyces violaceoruber group</taxon>
    </lineage>
</organism>
<reference evidence="1 2" key="1">
    <citation type="submission" date="2022-01" db="EMBL/GenBank/DDBJ databases">
        <title>Draft Genome Sequences of Seven Type Strains of the Genus Streptomyces.</title>
        <authorList>
            <person name="Aziz S."/>
            <person name="Coretto E."/>
            <person name="Chronakova A."/>
            <person name="Sproer C."/>
            <person name="Huber K."/>
            <person name="Nouioui I."/>
            <person name="Gross H."/>
        </authorList>
    </citation>
    <scope>NUCLEOTIDE SEQUENCE [LARGE SCALE GENOMIC DNA]</scope>
    <source>
        <strain evidence="1 2">DSM 41685</strain>
    </source>
</reference>
<accession>A0ABS9JL65</accession>
<protein>
    <submittedName>
        <fullName evidence="1">Uncharacterized protein</fullName>
    </submittedName>
</protein>